<gene>
    <name evidence="2" type="ORF">KPNJ2_00675</name>
</gene>
<name>W8UEI8_KLEPN</name>
<evidence type="ECO:0000313" key="2">
    <source>
        <dbReference type="EMBL" id="AHM77455.1"/>
    </source>
</evidence>
<dbReference type="Proteomes" id="UP000019586">
    <property type="component" value="Chromosome"/>
</dbReference>
<evidence type="ECO:0000313" key="3">
    <source>
        <dbReference type="Proteomes" id="UP000019586"/>
    </source>
</evidence>
<dbReference type="Pfam" id="PF06476">
    <property type="entry name" value="DUF1090"/>
    <property type="match status" value="1"/>
</dbReference>
<dbReference type="InterPro" id="IPR009468">
    <property type="entry name" value="DUF1090"/>
</dbReference>
<protein>
    <submittedName>
        <fullName evidence="2">Protein yqjC</fullName>
    </submittedName>
</protein>
<dbReference type="PATRIC" id="fig|1420013.3.peg.641"/>
<sequence>MLLCLNLRESTHSRSPTGTGISSGYPLRQWKVLSMKHRIALLLVLTSLSASALAASPCQEKEQDIQREISYAEKHHNQSRIDGLNTALRQVRENCSDSKLKADHKQKIAKQREEIAERQRDLQEARKKGDADKINKRQHKLNEAQQELKTLESRDY</sequence>
<dbReference type="KEGG" id="kps:KPNJ2_00675"/>
<feature type="region of interest" description="Disordered" evidence="1">
    <location>
        <begin position="95"/>
        <end position="156"/>
    </location>
</feature>
<feature type="compositionally biased region" description="Basic and acidic residues" evidence="1">
    <location>
        <begin position="95"/>
        <end position="135"/>
    </location>
</feature>
<evidence type="ECO:0000256" key="1">
    <source>
        <dbReference type="SAM" id="MobiDB-lite"/>
    </source>
</evidence>
<proteinExistence type="predicted"/>
<dbReference type="AlphaFoldDB" id="W8UEI8"/>
<organism evidence="2 3">
    <name type="scientific">Klebsiella pneumoniae 30684/NJST258_2</name>
    <dbReference type="NCBI Taxonomy" id="1420013"/>
    <lineage>
        <taxon>Bacteria</taxon>
        <taxon>Pseudomonadati</taxon>
        <taxon>Pseudomonadota</taxon>
        <taxon>Gammaproteobacteria</taxon>
        <taxon>Enterobacterales</taxon>
        <taxon>Enterobacteriaceae</taxon>
        <taxon>Klebsiella/Raoultella group</taxon>
        <taxon>Klebsiella</taxon>
        <taxon>Klebsiella pneumoniae complex</taxon>
    </lineage>
</organism>
<dbReference type="HOGENOM" id="CLU_139075_0_0_6"/>
<accession>W8UEI8</accession>
<reference evidence="2 3" key="1">
    <citation type="journal article" date="2014" name="Proc. Natl. Acad. Sci. U.S.A.">
        <title>Molecular dissection of the evolution of carbapenem-resistant multilocus sequence type 258 Klebsiella pneumoniae.</title>
        <authorList>
            <person name="Deleo F.R."/>
            <person name="Chen L."/>
            <person name="Porcella S.F."/>
            <person name="Martens C.A."/>
            <person name="Kobayashi S.D."/>
            <person name="Porter A.R."/>
            <person name="Chavda K.D."/>
            <person name="Jacobs M.R."/>
            <person name="Mathema B."/>
            <person name="Olsen R.J."/>
            <person name="Bonomo R.A."/>
            <person name="Musser J.M."/>
            <person name="Kreiswirth B.N."/>
        </authorList>
    </citation>
    <scope>NUCLEOTIDE SEQUENCE [LARGE SCALE GENOMIC DNA]</scope>
    <source>
        <strain evidence="2">30684/NJST258_2</strain>
    </source>
</reference>
<dbReference type="EMBL" id="CP006918">
    <property type="protein sequence ID" value="AHM77455.1"/>
    <property type="molecule type" value="Genomic_DNA"/>
</dbReference>